<reference evidence="1 2" key="1">
    <citation type="submission" date="2019-12" db="EMBL/GenBank/DDBJ databases">
        <authorList>
            <person name="Scholz U."/>
            <person name="Mascher M."/>
            <person name="Fiebig A."/>
        </authorList>
    </citation>
    <scope>NUCLEOTIDE SEQUENCE</scope>
</reference>
<proteinExistence type="predicted"/>
<dbReference type="EMBL" id="CACRZD030000013">
    <property type="protein sequence ID" value="CAA6669691.1"/>
    <property type="molecule type" value="Genomic_DNA"/>
</dbReference>
<dbReference type="EMBL" id="LR743600">
    <property type="protein sequence ID" value="CAA2630448.1"/>
    <property type="molecule type" value="Genomic_DNA"/>
</dbReference>
<dbReference type="AlphaFoldDB" id="A0A7I8JIE1"/>
<protein>
    <submittedName>
        <fullName evidence="1">Uncharacterized protein</fullName>
    </submittedName>
</protein>
<keyword evidence="2" id="KW-1185">Reference proteome</keyword>
<sequence>MSIFKSFLSVPRYPFFSVFPQPIQVKNLVTHVVF</sequence>
<gene>
    <name evidence="1" type="ORF">SI7747_13016094</name>
</gene>
<name>A0A7I8JIE1_SPIIN</name>
<evidence type="ECO:0000313" key="2">
    <source>
        <dbReference type="Proteomes" id="UP001189122"/>
    </source>
</evidence>
<evidence type="ECO:0000313" key="1">
    <source>
        <dbReference type="EMBL" id="CAA2630448.1"/>
    </source>
</evidence>
<organism evidence="1">
    <name type="scientific">Spirodela intermedia</name>
    <name type="common">Intermediate duckweed</name>
    <dbReference type="NCBI Taxonomy" id="51605"/>
    <lineage>
        <taxon>Eukaryota</taxon>
        <taxon>Viridiplantae</taxon>
        <taxon>Streptophyta</taxon>
        <taxon>Embryophyta</taxon>
        <taxon>Tracheophyta</taxon>
        <taxon>Spermatophyta</taxon>
        <taxon>Magnoliopsida</taxon>
        <taxon>Liliopsida</taxon>
        <taxon>Araceae</taxon>
        <taxon>Lemnoideae</taxon>
        <taxon>Spirodela</taxon>
    </lineage>
</organism>
<dbReference type="Proteomes" id="UP001189122">
    <property type="component" value="Unassembled WGS sequence"/>
</dbReference>
<accession>A0A7I8JIE1</accession>